<name>A0ABD5Z3L3_9EURY</name>
<keyword evidence="3" id="KW-1185">Reference proteome</keyword>
<dbReference type="InterPro" id="IPR055943">
    <property type="entry name" value="DUF7521"/>
</dbReference>
<feature type="transmembrane region" description="Helical" evidence="1">
    <location>
        <begin position="37"/>
        <end position="57"/>
    </location>
</feature>
<evidence type="ECO:0000313" key="2">
    <source>
        <dbReference type="EMBL" id="MFC7199744.1"/>
    </source>
</evidence>
<dbReference type="Pfam" id="PF24365">
    <property type="entry name" value="DUF7521"/>
    <property type="match status" value="1"/>
</dbReference>
<proteinExistence type="predicted"/>
<dbReference type="AlphaFoldDB" id="A0ABD5Z3L3"/>
<keyword evidence="1" id="KW-0812">Transmembrane</keyword>
<dbReference type="Proteomes" id="UP001596447">
    <property type="component" value="Unassembled WGS sequence"/>
</dbReference>
<sequence length="91" mass="9816">MQELWFVAVKLLTIALGFLIAYQAYRGYQRNNAQTLLYVAIGFVLISIGGVLEGLLVEVSGFSLVEAGFVASLLVTAGMLSILYALYAPNP</sequence>
<keyword evidence="1" id="KW-0472">Membrane</keyword>
<feature type="transmembrane region" description="Helical" evidence="1">
    <location>
        <begin position="6"/>
        <end position="25"/>
    </location>
</feature>
<feature type="transmembrane region" description="Helical" evidence="1">
    <location>
        <begin position="69"/>
        <end position="87"/>
    </location>
</feature>
<gene>
    <name evidence="2" type="ORF">ACFQJ9_10040</name>
</gene>
<organism evidence="2 3">
    <name type="scientific">Halospeciosus flavus</name>
    <dbReference type="NCBI Taxonomy" id="3032283"/>
    <lineage>
        <taxon>Archaea</taxon>
        <taxon>Methanobacteriati</taxon>
        <taxon>Methanobacteriota</taxon>
        <taxon>Stenosarchaea group</taxon>
        <taxon>Halobacteria</taxon>
        <taxon>Halobacteriales</taxon>
        <taxon>Halobacteriaceae</taxon>
        <taxon>Halospeciosus</taxon>
    </lineage>
</organism>
<reference evidence="2 3" key="1">
    <citation type="journal article" date="2019" name="Int. J. Syst. Evol. Microbiol.">
        <title>The Global Catalogue of Microorganisms (GCM) 10K type strain sequencing project: providing services to taxonomists for standard genome sequencing and annotation.</title>
        <authorList>
            <consortium name="The Broad Institute Genomics Platform"/>
            <consortium name="The Broad Institute Genome Sequencing Center for Infectious Disease"/>
            <person name="Wu L."/>
            <person name="Ma J."/>
        </authorList>
    </citation>
    <scope>NUCLEOTIDE SEQUENCE [LARGE SCALE GENOMIC DNA]</scope>
    <source>
        <strain evidence="2 3">XZGYJ-43</strain>
    </source>
</reference>
<protein>
    <submittedName>
        <fullName evidence="2">Uncharacterized protein</fullName>
    </submittedName>
</protein>
<comment type="caution">
    <text evidence="2">The sequence shown here is derived from an EMBL/GenBank/DDBJ whole genome shotgun (WGS) entry which is preliminary data.</text>
</comment>
<keyword evidence="1" id="KW-1133">Transmembrane helix</keyword>
<dbReference type="RefSeq" id="WP_279529669.1">
    <property type="nucleotide sequence ID" value="NZ_CP122312.1"/>
</dbReference>
<dbReference type="EMBL" id="JBHTAR010000011">
    <property type="protein sequence ID" value="MFC7199744.1"/>
    <property type="molecule type" value="Genomic_DNA"/>
</dbReference>
<evidence type="ECO:0000313" key="3">
    <source>
        <dbReference type="Proteomes" id="UP001596447"/>
    </source>
</evidence>
<evidence type="ECO:0000256" key="1">
    <source>
        <dbReference type="SAM" id="Phobius"/>
    </source>
</evidence>
<accession>A0ABD5Z3L3</accession>